<dbReference type="EMBL" id="LS974202">
    <property type="protein sequence ID" value="SSC13591.1"/>
    <property type="molecule type" value="Genomic_DNA"/>
</dbReference>
<keyword evidence="3" id="KW-1185">Reference proteome</keyword>
<organism evidence="2 3">
    <name type="scientific">Mesotoga infera</name>
    <dbReference type="NCBI Taxonomy" id="1236046"/>
    <lineage>
        <taxon>Bacteria</taxon>
        <taxon>Thermotogati</taxon>
        <taxon>Thermotogota</taxon>
        <taxon>Thermotogae</taxon>
        <taxon>Kosmotogales</taxon>
        <taxon>Kosmotogaceae</taxon>
        <taxon>Mesotoga</taxon>
    </lineage>
</organism>
<reference evidence="2 3" key="1">
    <citation type="submission" date="2017-01" db="EMBL/GenBank/DDBJ databases">
        <authorList>
            <person name="Erauso G."/>
        </authorList>
    </citation>
    <scope>NUCLEOTIDE SEQUENCE [LARGE SCALE GENOMIC DNA]</scope>
    <source>
        <strain evidence="2">MESINF1</strain>
    </source>
</reference>
<dbReference type="InterPro" id="IPR000182">
    <property type="entry name" value="GNAT_dom"/>
</dbReference>
<dbReference type="RefSeq" id="WP_169699724.1">
    <property type="nucleotide sequence ID" value="NZ_LS974202.1"/>
</dbReference>
<dbReference type="Pfam" id="PF13302">
    <property type="entry name" value="Acetyltransf_3"/>
    <property type="match status" value="1"/>
</dbReference>
<dbReference type="PANTHER" id="PTHR43415">
    <property type="entry name" value="SPERMIDINE N(1)-ACETYLTRANSFERASE"/>
    <property type="match status" value="1"/>
</dbReference>
<sequence>MLEGKQVRLREYRKEDVVLAHKYINDFEVKRLLVPGIPFPMRLEEEEKWYDSQSAFKDTYNFAIESLESGEYLGGCGINEVDWKNSVAVVGIFLGKPFWNKGFGSDAMRILLRFIFEQMNINKVNLNVYSFNERAISSYVKCGFKVEGRLRQRVYRDGKYHDEVIMGILRSEFEQS</sequence>
<feature type="domain" description="N-acetyltransferase" evidence="1">
    <location>
        <begin position="7"/>
        <end position="171"/>
    </location>
</feature>
<proteinExistence type="predicted"/>
<gene>
    <name evidence="2" type="ORF">MESINF_2151</name>
</gene>
<evidence type="ECO:0000259" key="1">
    <source>
        <dbReference type="PROSITE" id="PS51186"/>
    </source>
</evidence>
<dbReference type="Proteomes" id="UP000250796">
    <property type="component" value="Chromosome MESINF"/>
</dbReference>
<evidence type="ECO:0000313" key="2">
    <source>
        <dbReference type="EMBL" id="SSC13591.1"/>
    </source>
</evidence>
<dbReference type="PROSITE" id="PS51186">
    <property type="entry name" value="GNAT"/>
    <property type="match status" value="1"/>
</dbReference>
<evidence type="ECO:0000313" key="3">
    <source>
        <dbReference type="Proteomes" id="UP000250796"/>
    </source>
</evidence>
<name>A0A7Z7LHK3_9BACT</name>
<dbReference type="AlphaFoldDB" id="A0A7Z7LHK3"/>
<dbReference type="PANTHER" id="PTHR43415:SF3">
    <property type="entry name" value="GNAT-FAMILY ACETYLTRANSFERASE"/>
    <property type="match status" value="1"/>
</dbReference>
<keyword evidence="2" id="KW-0808">Transferase</keyword>
<accession>A0A7Z7LHK3</accession>
<dbReference type="KEGG" id="minf:MESINF_2151"/>
<protein>
    <submittedName>
        <fullName evidence="2">GCN5-related N-acetyltransferase</fullName>
    </submittedName>
</protein>
<dbReference type="InterPro" id="IPR016181">
    <property type="entry name" value="Acyl_CoA_acyltransferase"/>
</dbReference>
<dbReference type="GO" id="GO:0016747">
    <property type="term" value="F:acyltransferase activity, transferring groups other than amino-acyl groups"/>
    <property type="evidence" value="ECO:0007669"/>
    <property type="project" value="InterPro"/>
</dbReference>
<dbReference type="Gene3D" id="3.40.630.30">
    <property type="match status" value="1"/>
</dbReference>
<dbReference type="SUPFAM" id="SSF55729">
    <property type="entry name" value="Acyl-CoA N-acyltransferases (Nat)"/>
    <property type="match status" value="1"/>
</dbReference>